<reference evidence="1 2" key="1">
    <citation type="submission" date="2013-09" db="EMBL/GenBank/DDBJ databases">
        <title>Whole genome shotgun sequence of Vibrio ezurae NBRC 102218.</title>
        <authorList>
            <person name="Yoshida I."/>
            <person name="Hosoyama A."/>
            <person name="Numata M."/>
            <person name="Hashimoto M."/>
            <person name="Hosoyama Y."/>
            <person name="Tsuchikane K."/>
            <person name="Noguchi M."/>
            <person name="Hirakata S."/>
            <person name="Ichikawa N."/>
            <person name="Ohji S."/>
            <person name="Yamazoe A."/>
            <person name="Fujita N."/>
        </authorList>
    </citation>
    <scope>NUCLEOTIDE SEQUENCE [LARGE SCALE GENOMIC DNA]</scope>
    <source>
        <strain evidence="1 2">NBRC 102218</strain>
    </source>
</reference>
<dbReference type="EMBL" id="BATM01000008">
    <property type="protein sequence ID" value="GAD79068.1"/>
    <property type="molecule type" value="Genomic_DNA"/>
</dbReference>
<evidence type="ECO:0000313" key="1">
    <source>
        <dbReference type="EMBL" id="GAD79068.1"/>
    </source>
</evidence>
<accession>U3CLK0</accession>
<dbReference type="Proteomes" id="UP000016562">
    <property type="component" value="Unassembled WGS sequence"/>
</dbReference>
<name>U3CLK0_9VIBR</name>
<dbReference type="STRING" id="1219080.VEZ01S_08_01040"/>
<comment type="caution">
    <text evidence="1">The sequence shown here is derived from an EMBL/GenBank/DDBJ whole genome shotgun (WGS) entry which is preliminary data.</text>
</comment>
<dbReference type="eggNOG" id="ENOG5031N5K">
    <property type="taxonomic scope" value="Bacteria"/>
</dbReference>
<proteinExistence type="predicted"/>
<organism evidence="1 2">
    <name type="scientific">Vibrio ezurae NBRC 102218</name>
    <dbReference type="NCBI Taxonomy" id="1219080"/>
    <lineage>
        <taxon>Bacteria</taxon>
        <taxon>Pseudomonadati</taxon>
        <taxon>Pseudomonadota</taxon>
        <taxon>Gammaproteobacteria</taxon>
        <taxon>Vibrionales</taxon>
        <taxon>Vibrionaceae</taxon>
        <taxon>Vibrio</taxon>
    </lineage>
</organism>
<protein>
    <submittedName>
        <fullName evidence="1">Uncharacterized protein</fullName>
    </submittedName>
</protein>
<sequence length="97" mass="11282">MRLIATRADDWNLYRAGDQYFESSIQLTEQEQATNGEELLTNSGNLKQLAFNLDSINGWFNANKTPEDFQRVIVALEPIIIQLWQEKKLGSWVMEIY</sequence>
<evidence type="ECO:0000313" key="2">
    <source>
        <dbReference type="Proteomes" id="UP000016562"/>
    </source>
</evidence>
<dbReference type="OrthoDB" id="5876448at2"/>
<keyword evidence="2" id="KW-1185">Reference proteome</keyword>
<dbReference type="AlphaFoldDB" id="U3CLK0"/>
<dbReference type="RefSeq" id="WP_021712779.1">
    <property type="nucleotide sequence ID" value="NZ_BATM01000008.1"/>
</dbReference>
<gene>
    <name evidence="1" type="ORF">VEZ01S_08_01040</name>
</gene>